<accession>A0A453HPU6</accession>
<reference evidence="4" key="3">
    <citation type="journal article" date="2017" name="Nature">
        <title>Genome sequence of the progenitor of the wheat D genome Aegilops tauschii.</title>
        <authorList>
            <person name="Luo M.C."/>
            <person name="Gu Y.Q."/>
            <person name="Puiu D."/>
            <person name="Wang H."/>
            <person name="Twardziok S.O."/>
            <person name="Deal K.R."/>
            <person name="Huo N."/>
            <person name="Zhu T."/>
            <person name="Wang L."/>
            <person name="Wang Y."/>
            <person name="McGuire P.E."/>
            <person name="Liu S."/>
            <person name="Long H."/>
            <person name="Ramasamy R.K."/>
            <person name="Rodriguez J.C."/>
            <person name="Van S.L."/>
            <person name="Yuan L."/>
            <person name="Wang Z."/>
            <person name="Xia Z."/>
            <person name="Xiao L."/>
            <person name="Anderson O.D."/>
            <person name="Ouyang S."/>
            <person name="Liang Y."/>
            <person name="Zimin A.V."/>
            <person name="Pertea G."/>
            <person name="Qi P."/>
            <person name="Bennetzen J.L."/>
            <person name="Dai X."/>
            <person name="Dawson M.W."/>
            <person name="Muller H.G."/>
            <person name="Kugler K."/>
            <person name="Rivarola-Duarte L."/>
            <person name="Spannagl M."/>
            <person name="Mayer K.F.X."/>
            <person name="Lu F.H."/>
            <person name="Bevan M.W."/>
            <person name="Leroy P."/>
            <person name="Li P."/>
            <person name="You F.M."/>
            <person name="Sun Q."/>
            <person name="Liu Z."/>
            <person name="Lyons E."/>
            <person name="Wicker T."/>
            <person name="Salzberg S.L."/>
            <person name="Devos K.M."/>
            <person name="Dvorak J."/>
        </authorList>
    </citation>
    <scope>NUCLEOTIDE SEQUENCE [LARGE SCALE GENOMIC DNA]</scope>
    <source>
        <strain evidence="4">cv. AL8/78</strain>
    </source>
</reference>
<evidence type="ECO:0000256" key="2">
    <source>
        <dbReference type="SAM" id="MobiDB-lite"/>
    </source>
</evidence>
<dbReference type="PROSITE" id="PS50158">
    <property type="entry name" value="ZF_CCHC"/>
    <property type="match status" value="1"/>
</dbReference>
<feature type="region of interest" description="Disordered" evidence="2">
    <location>
        <begin position="1"/>
        <end position="39"/>
    </location>
</feature>
<dbReference type="InterPro" id="IPR001878">
    <property type="entry name" value="Znf_CCHC"/>
</dbReference>
<keyword evidence="1" id="KW-0479">Metal-binding</keyword>
<reference evidence="4" key="4">
    <citation type="submission" date="2019-03" db="UniProtKB">
        <authorList>
            <consortium name="EnsemblPlants"/>
        </authorList>
    </citation>
    <scope>IDENTIFICATION</scope>
</reference>
<dbReference type="GO" id="GO:0008270">
    <property type="term" value="F:zinc ion binding"/>
    <property type="evidence" value="ECO:0007669"/>
    <property type="project" value="UniProtKB-KW"/>
</dbReference>
<keyword evidence="1" id="KW-0862">Zinc</keyword>
<sequence length="196" mass="21874">MGTDGRRSSRGKPGARPLRRSMARPSARRPGRRSAINGRDGKEAFLRRFDGLCFRCLSSRHHRIDCRDPLHCIICKQPGHFGRECPLNPKRKGHAGCPTRPPQRGPVHERLRFPSRSPPPPPPPPPGPRSPAMAAMDREAFHTDASRRPRSSFKMVISTPAIEQQEFLLRKHAVLLTASTARHAANPMSVGRAIEE</sequence>
<evidence type="ECO:0000259" key="3">
    <source>
        <dbReference type="PROSITE" id="PS50158"/>
    </source>
</evidence>
<feature type="domain" description="CCHC-type" evidence="3">
    <location>
        <begin position="72"/>
        <end position="86"/>
    </location>
</feature>
<protein>
    <recommendedName>
        <fullName evidence="3">CCHC-type domain-containing protein</fullName>
    </recommendedName>
</protein>
<dbReference type="GO" id="GO:0003676">
    <property type="term" value="F:nucleic acid binding"/>
    <property type="evidence" value="ECO:0007669"/>
    <property type="project" value="InterPro"/>
</dbReference>
<evidence type="ECO:0000313" key="4">
    <source>
        <dbReference type="EnsemblPlants" id="AET4Gv20258200.1"/>
    </source>
</evidence>
<reference evidence="4" key="5">
    <citation type="journal article" date="2021" name="G3 (Bethesda)">
        <title>Aegilops tauschii genome assembly Aet v5.0 features greater sequence contiguity and improved annotation.</title>
        <authorList>
            <person name="Wang L."/>
            <person name="Zhu T."/>
            <person name="Rodriguez J.C."/>
            <person name="Deal K.R."/>
            <person name="Dubcovsky J."/>
            <person name="McGuire P.E."/>
            <person name="Lux T."/>
            <person name="Spannagl M."/>
            <person name="Mayer K.F.X."/>
            <person name="Baldrich P."/>
            <person name="Meyers B.C."/>
            <person name="Huo N."/>
            <person name="Gu Y.Q."/>
            <person name="Zhou H."/>
            <person name="Devos K.M."/>
            <person name="Bennetzen J.L."/>
            <person name="Unver T."/>
            <person name="Budak H."/>
            <person name="Gulick P.J."/>
            <person name="Galiba G."/>
            <person name="Kalapos B."/>
            <person name="Nelson D.R."/>
            <person name="Li P."/>
            <person name="You F.M."/>
            <person name="Luo M.C."/>
            <person name="Dvorak J."/>
        </authorList>
    </citation>
    <scope>NUCLEOTIDE SEQUENCE [LARGE SCALE GENOMIC DNA]</scope>
    <source>
        <strain evidence="4">cv. AL8/78</strain>
    </source>
</reference>
<dbReference type="EnsemblPlants" id="AET4Gv20258200.1">
    <property type="protein sequence ID" value="AET4Gv20258200.1"/>
    <property type="gene ID" value="AET4Gv20258200"/>
</dbReference>
<proteinExistence type="predicted"/>
<dbReference type="SMART" id="SM00343">
    <property type="entry name" value="ZnF_C2HC"/>
    <property type="match status" value="2"/>
</dbReference>
<evidence type="ECO:0000313" key="5">
    <source>
        <dbReference type="Proteomes" id="UP000015105"/>
    </source>
</evidence>
<feature type="compositionally biased region" description="Basic residues" evidence="2">
    <location>
        <begin position="17"/>
        <end position="32"/>
    </location>
</feature>
<organism evidence="4 5">
    <name type="scientific">Aegilops tauschii subsp. strangulata</name>
    <name type="common">Goatgrass</name>
    <dbReference type="NCBI Taxonomy" id="200361"/>
    <lineage>
        <taxon>Eukaryota</taxon>
        <taxon>Viridiplantae</taxon>
        <taxon>Streptophyta</taxon>
        <taxon>Embryophyta</taxon>
        <taxon>Tracheophyta</taxon>
        <taxon>Spermatophyta</taxon>
        <taxon>Magnoliopsida</taxon>
        <taxon>Liliopsida</taxon>
        <taxon>Poales</taxon>
        <taxon>Poaceae</taxon>
        <taxon>BOP clade</taxon>
        <taxon>Pooideae</taxon>
        <taxon>Triticodae</taxon>
        <taxon>Triticeae</taxon>
        <taxon>Triticinae</taxon>
        <taxon>Aegilops</taxon>
    </lineage>
</organism>
<name>A0A453HPU6_AEGTS</name>
<dbReference type="Gene3D" id="4.10.60.10">
    <property type="entry name" value="Zinc finger, CCHC-type"/>
    <property type="match status" value="1"/>
</dbReference>
<dbReference type="Proteomes" id="UP000015105">
    <property type="component" value="Chromosome 4D"/>
</dbReference>
<reference evidence="5" key="1">
    <citation type="journal article" date="2014" name="Science">
        <title>Ancient hybridizations among the ancestral genomes of bread wheat.</title>
        <authorList>
            <consortium name="International Wheat Genome Sequencing Consortium,"/>
            <person name="Marcussen T."/>
            <person name="Sandve S.R."/>
            <person name="Heier L."/>
            <person name="Spannagl M."/>
            <person name="Pfeifer M."/>
            <person name="Jakobsen K.S."/>
            <person name="Wulff B.B."/>
            <person name="Steuernagel B."/>
            <person name="Mayer K.F."/>
            <person name="Olsen O.A."/>
        </authorList>
    </citation>
    <scope>NUCLEOTIDE SEQUENCE [LARGE SCALE GENOMIC DNA]</scope>
    <source>
        <strain evidence="5">cv. AL8/78</strain>
    </source>
</reference>
<keyword evidence="1" id="KW-0863">Zinc-finger</keyword>
<keyword evidence="5" id="KW-1185">Reference proteome</keyword>
<reference evidence="5" key="2">
    <citation type="journal article" date="2017" name="Nat. Plants">
        <title>The Aegilops tauschii genome reveals multiple impacts of transposons.</title>
        <authorList>
            <person name="Zhao G."/>
            <person name="Zou C."/>
            <person name="Li K."/>
            <person name="Wang K."/>
            <person name="Li T."/>
            <person name="Gao L."/>
            <person name="Zhang X."/>
            <person name="Wang H."/>
            <person name="Yang Z."/>
            <person name="Liu X."/>
            <person name="Jiang W."/>
            <person name="Mao L."/>
            <person name="Kong X."/>
            <person name="Jiao Y."/>
            <person name="Jia J."/>
        </authorList>
    </citation>
    <scope>NUCLEOTIDE SEQUENCE [LARGE SCALE GENOMIC DNA]</scope>
    <source>
        <strain evidence="5">cv. AL8/78</strain>
    </source>
</reference>
<evidence type="ECO:0000256" key="1">
    <source>
        <dbReference type="PROSITE-ProRule" id="PRU00047"/>
    </source>
</evidence>
<dbReference type="InterPro" id="IPR036875">
    <property type="entry name" value="Znf_CCHC_sf"/>
</dbReference>
<feature type="compositionally biased region" description="Pro residues" evidence="2">
    <location>
        <begin position="116"/>
        <end position="129"/>
    </location>
</feature>
<feature type="region of interest" description="Disordered" evidence="2">
    <location>
        <begin position="83"/>
        <end position="133"/>
    </location>
</feature>
<dbReference type="SUPFAM" id="SSF57756">
    <property type="entry name" value="Retrovirus zinc finger-like domains"/>
    <property type="match status" value="1"/>
</dbReference>
<dbReference type="Gramene" id="AET4Gv20258200.1">
    <property type="protein sequence ID" value="AET4Gv20258200.1"/>
    <property type="gene ID" value="AET4Gv20258200"/>
</dbReference>
<dbReference type="AlphaFoldDB" id="A0A453HPU6"/>